<feature type="transmembrane region" description="Helical" evidence="1">
    <location>
        <begin position="36"/>
        <end position="57"/>
    </location>
</feature>
<gene>
    <name evidence="2" type="ORF">AT705_03915</name>
</gene>
<reference evidence="2 3" key="1">
    <citation type="submission" date="2015-12" db="EMBL/GenBank/DDBJ databases">
        <title>Complete genome sequence of Pseudoalteromonas rubra SCSIO 6842, harboring a conjugative plasmid.</title>
        <authorList>
            <person name="Li B."/>
            <person name="Wang X."/>
        </authorList>
    </citation>
    <scope>NUCLEOTIDE SEQUENCE [LARGE SCALE GENOMIC DNA]</scope>
    <source>
        <strain evidence="2 3">SCSIO 6842</strain>
    </source>
</reference>
<name>A0A0U2P4S6_9GAMM</name>
<dbReference type="Proteomes" id="UP000069015">
    <property type="component" value="Chromosome 1"/>
</dbReference>
<protein>
    <submittedName>
        <fullName evidence="2">Uncharacterized protein</fullName>
    </submittedName>
</protein>
<dbReference type="EMBL" id="CP013611">
    <property type="protein sequence ID" value="ALU42157.1"/>
    <property type="molecule type" value="Genomic_DNA"/>
</dbReference>
<keyword evidence="1" id="KW-0812">Transmembrane</keyword>
<dbReference type="KEGG" id="prr:AT705_03915"/>
<dbReference type="RefSeq" id="WP_058795580.1">
    <property type="nucleotide sequence ID" value="NZ_CP013611.1"/>
</dbReference>
<keyword evidence="1" id="KW-0472">Membrane</keyword>
<keyword evidence="1" id="KW-1133">Transmembrane helix</keyword>
<accession>A0A0U2P4S6</accession>
<sequence>MEINYGYAFVAIVLILNMLVSVFIGRRRDLERFQKVAQIIIVWLIPVVAAMGLWAFYKSQDDEVKPDSNKFGGGAQDSGVS</sequence>
<evidence type="ECO:0000313" key="2">
    <source>
        <dbReference type="EMBL" id="ALU42157.1"/>
    </source>
</evidence>
<organism evidence="2 3">
    <name type="scientific">Pseudoalteromonas rubra</name>
    <dbReference type="NCBI Taxonomy" id="43658"/>
    <lineage>
        <taxon>Bacteria</taxon>
        <taxon>Pseudomonadati</taxon>
        <taxon>Pseudomonadota</taxon>
        <taxon>Gammaproteobacteria</taxon>
        <taxon>Alteromonadales</taxon>
        <taxon>Pseudoalteromonadaceae</taxon>
        <taxon>Pseudoalteromonas</taxon>
    </lineage>
</organism>
<evidence type="ECO:0000256" key="1">
    <source>
        <dbReference type="SAM" id="Phobius"/>
    </source>
</evidence>
<proteinExistence type="predicted"/>
<feature type="transmembrane region" description="Helical" evidence="1">
    <location>
        <begin position="6"/>
        <end position="24"/>
    </location>
</feature>
<dbReference type="AlphaFoldDB" id="A0A0U2P4S6"/>
<evidence type="ECO:0000313" key="3">
    <source>
        <dbReference type="Proteomes" id="UP000069015"/>
    </source>
</evidence>